<dbReference type="InterPro" id="IPR011059">
    <property type="entry name" value="Metal-dep_hydrolase_composite"/>
</dbReference>
<comment type="function">
    <text evidence="2">Catalyzes the reversible cyclization of carbamoyl aspartate to dihydroorotate.</text>
</comment>
<evidence type="ECO:0000313" key="8">
    <source>
        <dbReference type="Proteomes" id="UP000886829"/>
    </source>
</evidence>
<keyword evidence="5" id="KW-0378">Hydrolase</keyword>
<accession>A0A9D1WCN5</accession>
<dbReference type="GO" id="GO:0005737">
    <property type="term" value="C:cytoplasm"/>
    <property type="evidence" value="ECO:0007669"/>
    <property type="project" value="TreeGrafter"/>
</dbReference>
<dbReference type="SUPFAM" id="SSF51556">
    <property type="entry name" value="Metallo-dependent hydrolases"/>
    <property type="match status" value="1"/>
</dbReference>
<comment type="similarity">
    <text evidence="3">Belongs to the metallo-dependent hydrolases superfamily. DHOase family. Class I DHOase subfamily.</text>
</comment>
<organism evidence="7 8">
    <name type="scientific">Candidatus Anaerobiospirillum pullistercoris</name>
    <dbReference type="NCBI Taxonomy" id="2838452"/>
    <lineage>
        <taxon>Bacteria</taxon>
        <taxon>Pseudomonadati</taxon>
        <taxon>Pseudomonadota</taxon>
        <taxon>Gammaproteobacteria</taxon>
        <taxon>Aeromonadales</taxon>
        <taxon>Succinivibrionaceae</taxon>
        <taxon>Anaerobiospirillum</taxon>
    </lineage>
</organism>
<dbReference type="GO" id="GO:0006145">
    <property type="term" value="P:purine nucleobase catabolic process"/>
    <property type="evidence" value="ECO:0007669"/>
    <property type="project" value="TreeGrafter"/>
</dbReference>
<name>A0A9D1WCN5_9GAMM</name>
<sequence length="458" mass="50557">MTQIALKNATIMTADGFRRGEMLIDGPYIAKIDTHVTPNTTEVNEIDCHGMLVLPGLIDAHVHFRQPGMEQKATIASESRAAALGGVTSFMDMPNTSPSTTTVELLHQKQALAQRDSLVNYGFYLGGSENNIEEVKKVDPHEIAGIKIYMGSTTGNLLLDDDHALMQMFAAAPTIVAVHCEDNTIVNANTKRAREMYGEHVPFNMHPIIRSRECCLKSTQLAIAVAEATKARLHIMHISTKDEVELLTQYAPKNAARTTLEEIHDRQISAEVCIPHLFFNESDYPRLQGFLKCNPAVKYEFDRLALVQGLRRGILTTIGTDHAPHELAVKQSNDYLKVASGLPSVQFSLPVIFDLFKRGEISLEEGIKAATCNVAARFGVEKRGSLKEGNFADVVIVDPRERYTVHEDDIISLCHWSPFVGQSFTCRIAHTIASGVQVVRDGQICAQSGQAHALRFNP</sequence>
<evidence type="ECO:0000256" key="4">
    <source>
        <dbReference type="ARBA" id="ARBA00022723"/>
    </source>
</evidence>
<dbReference type="GO" id="GO:0046872">
    <property type="term" value="F:metal ion binding"/>
    <property type="evidence" value="ECO:0007669"/>
    <property type="project" value="UniProtKB-KW"/>
</dbReference>
<protein>
    <submittedName>
        <fullName evidence="7">Amidohydrolase family protein</fullName>
    </submittedName>
</protein>
<dbReference type="Proteomes" id="UP000886829">
    <property type="component" value="Unassembled WGS sequence"/>
</dbReference>
<keyword evidence="4" id="KW-0479">Metal-binding</keyword>
<dbReference type="Gene3D" id="3.20.20.140">
    <property type="entry name" value="Metal-dependent hydrolases"/>
    <property type="match status" value="1"/>
</dbReference>
<gene>
    <name evidence="7" type="ORF">H9850_02805</name>
</gene>
<dbReference type="AlphaFoldDB" id="A0A9D1WCN5"/>
<dbReference type="SUPFAM" id="SSF51338">
    <property type="entry name" value="Composite domain of metallo-dependent hydrolases"/>
    <property type="match status" value="1"/>
</dbReference>
<dbReference type="Pfam" id="PF01979">
    <property type="entry name" value="Amidohydro_1"/>
    <property type="match status" value="1"/>
</dbReference>
<proteinExistence type="inferred from homology"/>
<evidence type="ECO:0000256" key="2">
    <source>
        <dbReference type="ARBA" id="ARBA00002368"/>
    </source>
</evidence>
<evidence type="ECO:0000313" key="7">
    <source>
        <dbReference type="EMBL" id="HIX56383.1"/>
    </source>
</evidence>
<dbReference type="EMBL" id="DXEV01000051">
    <property type="protein sequence ID" value="HIX56383.1"/>
    <property type="molecule type" value="Genomic_DNA"/>
</dbReference>
<dbReference type="InterPro" id="IPR032466">
    <property type="entry name" value="Metal_Hydrolase"/>
</dbReference>
<dbReference type="CDD" id="cd01318">
    <property type="entry name" value="DHOase_IIb"/>
    <property type="match status" value="1"/>
</dbReference>
<dbReference type="GO" id="GO:0004038">
    <property type="term" value="F:allantoinase activity"/>
    <property type="evidence" value="ECO:0007669"/>
    <property type="project" value="TreeGrafter"/>
</dbReference>
<comment type="cofactor">
    <cofactor evidence="1">
        <name>Zn(2+)</name>
        <dbReference type="ChEBI" id="CHEBI:29105"/>
    </cofactor>
</comment>
<reference evidence="7" key="2">
    <citation type="submission" date="2021-04" db="EMBL/GenBank/DDBJ databases">
        <authorList>
            <person name="Gilroy R."/>
        </authorList>
    </citation>
    <scope>NUCLEOTIDE SEQUENCE</scope>
    <source>
        <strain evidence="7">USASDec5-558</strain>
    </source>
</reference>
<dbReference type="Gene3D" id="2.30.40.10">
    <property type="entry name" value="Urease, subunit C, domain 1"/>
    <property type="match status" value="1"/>
</dbReference>
<evidence type="ECO:0000256" key="1">
    <source>
        <dbReference type="ARBA" id="ARBA00001947"/>
    </source>
</evidence>
<dbReference type="InterPro" id="IPR002195">
    <property type="entry name" value="Dihydroorotase_CS"/>
</dbReference>
<reference evidence="7" key="1">
    <citation type="journal article" date="2021" name="PeerJ">
        <title>Extensive microbial diversity within the chicken gut microbiome revealed by metagenomics and culture.</title>
        <authorList>
            <person name="Gilroy R."/>
            <person name="Ravi A."/>
            <person name="Getino M."/>
            <person name="Pursley I."/>
            <person name="Horton D.L."/>
            <person name="Alikhan N.F."/>
            <person name="Baker D."/>
            <person name="Gharbi K."/>
            <person name="Hall N."/>
            <person name="Watson M."/>
            <person name="Adriaenssens E.M."/>
            <person name="Foster-Nyarko E."/>
            <person name="Jarju S."/>
            <person name="Secka A."/>
            <person name="Antonio M."/>
            <person name="Oren A."/>
            <person name="Chaudhuri R.R."/>
            <person name="La Ragione R."/>
            <person name="Hildebrand F."/>
            <person name="Pallen M.J."/>
        </authorList>
    </citation>
    <scope>NUCLEOTIDE SEQUENCE</scope>
    <source>
        <strain evidence="7">USASDec5-558</strain>
    </source>
</reference>
<evidence type="ECO:0000256" key="5">
    <source>
        <dbReference type="ARBA" id="ARBA00022801"/>
    </source>
</evidence>
<comment type="caution">
    <text evidence="7">The sequence shown here is derived from an EMBL/GenBank/DDBJ whole genome shotgun (WGS) entry which is preliminary data.</text>
</comment>
<evidence type="ECO:0000256" key="3">
    <source>
        <dbReference type="ARBA" id="ARBA00010286"/>
    </source>
</evidence>
<dbReference type="PANTHER" id="PTHR43668:SF4">
    <property type="entry name" value="ALLANTOINASE"/>
    <property type="match status" value="1"/>
</dbReference>
<dbReference type="InterPro" id="IPR050138">
    <property type="entry name" value="DHOase/Allantoinase_Hydrolase"/>
</dbReference>
<dbReference type="PROSITE" id="PS00483">
    <property type="entry name" value="DIHYDROOROTASE_2"/>
    <property type="match status" value="1"/>
</dbReference>
<dbReference type="PROSITE" id="PS00482">
    <property type="entry name" value="DIHYDROOROTASE_1"/>
    <property type="match status" value="1"/>
</dbReference>
<dbReference type="InterPro" id="IPR006680">
    <property type="entry name" value="Amidohydro-rel"/>
</dbReference>
<evidence type="ECO:0000259" key="6">
    <source>
        <dbReference type="Pfam" id="PF01979"/>
    </source>
</evidence>
<feature type="domain" description="Amidohydrolase-related" evidence="6">
    <location>
        <begin position="52"/>
        <end position="438"/>
    </location>
</feature>
<dbReference type="PANTHER" id="PTHR43668">
    <property type="entry name" value="ALLANTOINASE"/>
    <property type="match status" value="1"/>
</dbReference>